<dbReference type="SUPFAM" id="SSF54529">
    <property type="entry name" value="Mitochondrial glycoprotein MAM33-like"/>
    <property type="match status" value="1"/>
</dbReference>
<dbReference type="Pfam" id="PF02330">
    <property type="entry name" value="MAM33"/>
    <property type="match status" value="1"/>
</dbReference>
<dbReference type="InterPro" id="IPR036561">
    <property type="entry name" value="MAM33_sf"/>
</dbReference>
<proteinExistence type="predicted"/>
<dbReference type="EMBL" id="JAWHQM010000002">
    <property type="protein sequence ID" value="KAK5625105.1"/>
    <property type="molecule type" value="Genomic_DNA"/>
</dbReference>
<keyword evidence="2" id="KW-1185">Reference proteome</keyword>
<comment type="caution">
    <text evidence="1">The sequence shown here is derived from an EMBL/GenBank/DDBJ whole genome shotgun (WGS) entry which is preliminary data.</text>
</comment>
<gene>
    <name evidence="1" type="ORF">RRF57_000821</name>
</gene>
<dbReference type="Proteomes" id="UP001305414">
    <property type="component" value="Unassembled WGS sequence"/>
</dbReference>
<protein>
    <submittedName>
        <fullName evidence="1">Uncharacterized protein</fullName>
    </submittedName>
</protein>
<organism evidence="1 2">
    <name type="scientific">Xylaria bambusicola</name>
    <dbReference type="NCBI Taxonomy" id="326684"/>
    <lineage>
        <taxon>Eukaryota</taxon>
        <taxon>Fungi</taxon>
        <taxon>Dikarya</taxon>
        <taxon>Ascomycota</taxon>
        <taxon>Pezizomycotina</taxon>
        <taxon>Sordariomycetes</taxon>
        <taxon>Xylariomycetidae</taxon>
        <taxon>Xylariales</taxon>
        <taxon>Xylariaceae</taxon>
        <taxon>Xylaria</taxon>
    </lineage>
</organism>
<sequence length="118" mass="13403">MSFRAAVRSAPRTLSRMNSAAIRQTRIAQPSSLLRTTWRTPQLAATFSSTPLRQAPANEADRELLSKLESEVKFENELKQNEQVPASIKDFMENSPYEVKDEPGKEDVYLVRKFGDET</sequence>
<name>A0AAN7U4J6_9PEZI</name>
<dbReference type="AlphaFoldDB" id="A0AAN7U4J6"/>
<evidence type="ECO:0000313" key="1">
    <source>
        <dbReference type="EMBL" id="KAK5625105.1"/>
    </source>
</evidence>
<evidence type="ECO:0000313" key="2">
    <source>
        <dbReference type="Proteomes" id="UP001305414"/>
    </source>
</evidence>
<dbReference type="GO" id="GO:0005759">
    <property type="term" value="C:mitochondrial matrix"/>
    <property type="evidence" value="ECO:0007669"/>
    <property type="project" value="InterPro"/>
</dbReference>
<accession>A0AAN7U4J6</accession>
<dbReference type="Gene3D" id="3.10.280.10">
    <property type="entry name" value="Mitochondrial glycoprotein"/>
    <property type="match status" value="1"/>
</dbReference>
<dbReference type="InterPro" id="IPR003428">
    <property type="entry name" value="MAM33"/>
</dbReference>
<reference evidence="1 2" key="1">
    <citation type="submission" date="2023-10" db="EMBL/GenBank/DDBJ databases">
        <title>Draft genome sequence of Xylaria bambusicola isolate GMP-LS, the root and basal stem rot pathogen of sugarcane in Indonesia.</title>
        <authorList>
            <person name="Selvaraj P."/>
            <person name="Muralishankar V."/>
            <person name="Muruganantham S."/>
            <person name="Sp S."/>
            <person name="Haryani S."/>
            <person name="Lau K.J.X."/>
            <person name="Naqvi N.I."/>
        </authorList>
    </citation>
    <scope>NUCLEOTIDE SEQUENCE [LARGE SCALE GENOMIC DNA]</scope>
    <source>
        <strain evidence="1">GMP-LS</strain>
    </source>
</reference>